<name>A0A8X6FKW0_TRICU</name>
<sequence>MEDFGKGGAELHPVRSGSSSQTISGMEDEEQTIFFGSGGGFRTKNAPTVFRMQQTHFGRAVASLPFLSPGQPIGEIRCHDVTTCGTRTSWRKGGSAPPLPPTHIPLPPVVVHLLRVGRGWGGKEGGGWGGLGMAVGTEQPLCSKVFFFCILFSSSLG</sequence>
<proteinExistence type="predicted"/>
<keyword evidence="3" id="KW-1185">Reference proteome</keyword>
<evidence type="ECO:0000313" key="3">
    <source>
        <dbReference type="Proteomes" id="UP000887116"/>
    </source>
</evidence>
<evidence type="ECO:0000256" key="1">
    <source>
        <dbReference type="SAM" id="MobiDB-lite"/>
    </source>
</evidence>
<dbReference type="OrthoDB" id="10354353at2759"/>
<organism evidence="2 3">
    <name type="scientific">Trichonephila clavata</name>
    <name type="common">Joro spider</name>
    <name type="synonym">Nephila clavata</name>
    <dbReference type="NCBI Taxonomy" id="2740835"/>
    <lineage>
        <taxon>Eukaryota</taxon>
        <taxon>Metazoa</taxon>
        <taxon>Ecdysozoa</taxon>
        <taxon>Arthropoda</taxon>
        <taxon>Chelicerata</taxon>
        <taxon>Arachnida</taxon>
        <taxon>Araneae</taxon>
        <taxon>Araneomorphae</taxon>
        <taxon>Entelegynae</taxon>
        <taxon>Araneoidea</taxon>
        <taxon>Nephilidae</taxon>
        <taxon>Trichonephila</taxon>
    </lineage>
</organism>
<evidence type="ECO:0000313" key="2">
    <source>
        <dbReference type="EMBL" id="GFQ81629.1"/>
    </source>
</evidence>
<feature type="region of interest" description="Disordered" evidence="1">
    <location>
        <begin position="1"/>
        <end position="25"/>
    </location>
</feature>
<reference evidence="2" key="1">
    <citation type="submission" date="2020-07" db="EMBL/GenBank/DDBJ databases">
        <title>Multicomponent nature underlies the extraordinary mechanical properties of spider dragline silk.</title>
        <authorList>
            <person name="Kono N."/>
            <person name="Nakamura H."/>
            <person name="Mori M."/>
            <person name="Yoshida Y."/>
            <person name="Ohtoshi R."/>
            <person name="Malay A.D."/>
            <person name="Moran D.A.P."/>
            <person name="Tomita M."/>
            <person name="Numata K."/>
            <person name="Arakawa K."/>
        </authorList>
    </citation>
    <scope>NUCLEOTIDE SEQUENCE</scope>
</reference>
<dbReference type="EMBL" id="BMAO01022388">
    <property type="protein sequence ID" value="GFQ81629.1"/>
    <property type="molecule type" value="Genomic_DNA"/>
</dbReference>
<accession>A0A8X6FKW0</accession>
<protein>
    <submittedName>
        <fullName evidence="2">Uncharacterized protein</fullName>
    </submittedName>
</protein>
<gene>
    <name evidence="2" type="ORF">TNCT_154611</name>
</gene>
<comment type="caution">
    <text evidence="2">The sequence shown here is derived from an EMBL/GenBank/DDBJ whole genome shotgun (WGS) entry which is preliminary data.</text>
</comment>
<dbReference type="AlphaFoldDB" id="A0A8X6FKW0"/>
<dbReference type="Proteomes" id="UP000887116">
    <property type="component" value="Unassembled WGS sequence"/>
</dbReference>